<protein>
    <submittedName>
        <fullName evidence="2">Uncharacterized protein</fullName>
    </submittedName>
</protein>
<dbReference type="VEuPathDB" id="CryptoDB:Cvel_11621"/>
<accession>A0A0G4I789</accession>
<gene>
    <name evidence="2" type="ORF">Cvel_11621</name>
</gene>
<name>A0A0G4I789_9ALVE</name>
<feature type="region of interest" description="Disordered" evidence="1">
    <location>
        <begin position="73"/>
        <end position="132"/>
    </location>
</feature>
<dbReference type="PhylomeDB" id="A0A0G4I789"/>
<evidence type="ECO:0000256" key="1">
    <source>
        <dbReference type="SAM" id="MobiDB-lite"/>
    </source>
</evidence>
<dbReference type="AlphaFoldDB" id="A0A0G4I789"/>
<feature type="compositionally biased region" description="Basic and acidic residues" evidence="1">
    <location>
        <begin position="19"/>
        <end position="28"/>
    </location>
</feature>
<evidence type="ECO:0000313" key="2">
    <source>
        <dbReference type="EMBL" id="CEM52942.1"/>
    </source>
</evidence>
<proteinExistence type="predicted"/>
<feature type="region of interest" description="Disordered" evidence="1">
    <location>
        <begin position="1"/>
        <end position="28"/>
    </location>
</feature>
<dbReference type="EMBL" id="CDMZ01005444">
    <property type="protein sequence ID" value="CEM52942.1"/>
    <property type="molecule type" value="Genomic_DNA"/>
</dbReference>
<organism evidence="2">
    <name type="scientific">Chromera velia CCMP2878</name>
    <dbReference type="NCBI Taxonomy" id="1169474"/>
    <lineage>
        <taxon>Eukaryota</taxon>
        <taxon>Sar</taxon>
        <taxon>Alveolata</taxon>
        <taxon>Colpodellida</taxon>
        <taxon>Chromeraceae</taxon>
        <taxon>Chromera</taxon>
    </lineage>
</organism>
<reference evidence="2" key="1">
    <citation type="submission" date="2014-11" db="EMBL/GenBank/DDBJ databases">
        <authorList>
            <person name="Otto D Thomas"/>
            <person name="Naeem Raeece"/>
        </authorList>
    </citation>
    <scope>NUCLEOTIDE SEQUENCE</scope>
</reference>
<sequence>MSKAEANTLGSVARKQKTDKKEGNKHKLGEDLAVLDFSKVGESCKKVMTYKGNLLAVPHVAVKPWPVAPPPPVKSEYADRHAPKPIVSAGSGSAEKPLEPYNTNAARNRLKTDEIRGKAPFNSQIKFGGRDPRQFVSEQKNKYRGFGGTQSQNSSIVADKTRFFKQLQNM</sequence>